<proteinExistence type="predicted"/>
<evidence type="ECO:0000313" key="2">
    <source>
        <dbReference type="Proteomes" id="UP000295832"/>
    </source>
</evidence>
<dbReference type="AlphaFoldDB" id="A0A4V3GWM3"/>
<dbReference type="EMBL" id="SOEG01000050">
    <property type="protein sequence ID" value="TDX44589.1"/>
    <property type="molecule type" value="Genomic_DNA"/>
</dbReference>
<reference evidence="1 2" key="1">
    <citation type="submission" date="2019-03" db="EMBL/GenBank/DDBJ databases">
        <title>Subsurface microbial communities from deep shales in Ohio and West Virginia, USA.</title>
        <authorList>
            <person name="Wrighton K."/>
        </authorList>
    </citation>
    <scope>NUCLEOTIDE SEQUENCE [LARGE SCALE GENOMIC DNA]</scope>
    <source>
        <strain evidence="1 2">MSL 6dP</strain>
    </source>
</reference>
<keyword evidence="2" id="KW-1185">Reference proteome</keyword>
<evidence type="ECO:0000313" key="1">
    <source>
        <dbReference type="EMBL" id="TDX44589.1"/>
    </source>
</evidence>
<dbReference type="RefSeq" id="WP_134119044.1">
    <property type="nucleotide sequence ID" value="NZ_SOEG01000050.1"/>
</dbReference>
<name>A0A4V3GWM3_9FIRM</name>
<comment type="caution">
    <text evidence="1">The sequence shown here is derived from an EMBL/GenBank/DDBJ whole genome shotgun (WGS) entry which is preliminary data.</text>
</comment>
<gene>
    <name evidence="1" type="ORF">C7959_15013</name>
</gene>
<organism evidence="1 2">
    <name type="scientific">Orenia marismortui</name>
    <dbReference type="NCBI Taxonomy" id="46469"/>
    <lineage>
        <taxon>Bacteria</taxon>
        <taxon>Bacillati</taxon>
        <taxon>Bacillota</taxon>
        <taxon>Clostridia</taxon>
        <taxon>Halanaerobiales</taxon>
        <taxon>Halobacteroidaceae</taxon>
        <taxon>Orenia</taxon>
    </lineage>
</organism>
<accession>A0A4V3GWM3</accession>
<dbReference type="Proteomes" id="UP000295832">
    <property type="component" value="Unassembled WGS sequence"/>
</dbReference>
<sequence length="132" mass="15538">MDFAKIRESFSKVENKSKPKLQLVKNNNIDNKTIKTESIYDMFERLAFNIDDVELEEKKYPAGDLVALLRCYPVSLIWIKGEGWTIHPKPEFEDYNEFRNEYLVPNTSQIKQLIQLANNEIEKQIRELQEGA</sequence>
<protein>
    <submittedName>
        <fullName evidence="1">Uncharacterized protein</fullName>
    </submittedName>
</protein>